<dbReference type="CTD" id="100179789"/>
<evidence type="ECO:0000256" key="9">
    <source>
        <dbReference type="ARBA" id="ARBA00038319"/>
    </source>
</evidence>
<evidence type="ECO:0000256" key="2">
    <source>
        <dbReference type="ARBA" id="ARBA00022490"/>
    </source>
</evidence>
<sequence>MDANGLHLNVDHVAGSGVILSPEQKAALQTSLIILKTHYKFNNVVLWGKILGIKDDYFIAQGSGKDELKDRKSLYSLNCIEWHLLPPATSEMKNKATMVRGRLMGDPSFEYEHTDVRRVRDGEEYTEEEVTIQIKEEDRVSAIVATIDEEASIVPRGAFIKTPLGQVYNNRSFEGLSVAECGKLSSFMHFREAQNFGNKSIKEKADLNPSIDFLDSIEDDIPKGSWSSQFERGSGLVCLRSLVWLGMTFYHVPNTTRFGCMYVGTGEKNFDIPFML</sequence>
<accession>C4B8X6</accession>
<keyword evidence="7" id="KW-0966">Cell projection</keyword>
<dbReference type="MINT" id="C4B8X6"/>
<evidence type="ECO:0000256" key="4">
    <source>
        <dbReference type="ARBA" id="ARBA00022846"/>
    </source>
</evidence>
<dbReference type="STRING" id="7719.ENSCINP00000026516"/>
<keyword evidence="4" id="KW-0282">Flagellum</keyword>
<accession>A0A1W2W0W6</accession>
<dbReference type="InterPro" id="IPR006802">
    <property type="entry name" value="Radial_spoke"/>
</dbReference>
<evidence type="ECO:0000256" key="5">
    <source>
        <dbReference type="ARBA" id="ARBA00023069"/>
    </source>
</evidence>
<dbReference type="AlphaFoldDB" id="C4B8X6"/>
<keyword evidence="6" id="KW-0206">Cytoskeleton</keyword>
<reference evidence="13" key="1">
    <citation type="journal article" date="2002" name="Science">
        <title>The draft genome of Ciona intestinalis: insights into chordate and vertebrate origins.</title>
        <authorList>
            <person name="Dehal P."/>
            <person name="Satou Y."/>
            <person name="Campbell R.K."/>
            <person name="Chapman J."/>
            <person name="Degnan B."/>
            <person name="De Tomaso A."/>
            <person name="Davidson B."/>
            <person name="Di Gregorio A."/>
            <person name="Gelpke M."/>
            <person name="Goodstein D.M."/>
            <person name="Harafuji N."/>
            <person name="Hastings K.E."/>
            <person name="Ho I."/>
            <person name="Hotta K."/>
            <person name="Huang W."/>
            <person name="Kawashima T."/>
            <person name="Lemaire P."/>
            <person name="Martinez D."/>
            <person name="Meinertzhagen I.A."/>
            <person name="Necula S."/>
            <person name="Nonaka M."/>
            <person name="Putnam N."/>
            <person name="Rash S."/>
            <person name="Saiga H."/>
            <person name="Satake M."/>
            <person name="Terry A."/>
            <person name="Yamada L."/>
            <person name="Wang H.G."/>
            <person name="Awazu S."/>
            <person name="Azumi K."/>
            <person name="Boore J."/>
            <person name="Branno M."/>
            <person name="Chin-Bow S."/>
            <person name="DeSantis R."/>
            <person name="Doyle S."/>
            <person name="Francino P."/>
            <person name="Keys D.N."/>
            <person name="Haga S."/>
            <person name="Hayashi H."/>
            <person name="Hino K."/>
            <person name="Imai K.S."/>
            <person name="Inaba K."/>
            <person name="Kano S."/>
            <person name="Kobayashi K."/>
            <person name="Kobayashi M."/>
            <person name="Lee B.I."/>
            <person name="Makabe K.W."/>
            <person name="Manohar C."/>
            <person name="Matassi G."/>
            <person name="Medina M."/>
            <person name="Mochizuki Y."/>
            <person name="Mount S."/>
            <person name="Morishita T."/>
            <person name="Miura S."/>
            <person name="Nakayama A."/>
            <person name="Nishizaka S."/>
            <person name="Nomoto H."/>
            <person name="Ohta F."/>
            <person name="Oishi K."/>
            <person name="Rigoutsos I."/>
            <person name="Sano M."/>
            <person name="Sasaki A."/>
            <person name="Sasakura Y."/>
            <person name="Shoguchi E."/>
            <person name="Shin-i T."/>
            <person name="Spagnuolo A."/>
            <person name="Stainier D."/>
            <person name="Suzuki M.M."/>
            <person name="Tassy O."/>
            <person name="Takatori N."/>
            <person name="Tokuoka M."/>
            <person name="Yagi K."/>
            <person name="Yoshizaki F."/>
            <person name="Wada S."/>
            <person name="Zhang C."/>
            <person name="Hyatt P.D."/>
            <person name="Larimer F."/>
            <person name="Detter C."/>
            <person name="Doggett N."/>
            <person name="Glavina T."/>
            <person name="Hawkins T."/>
            <person name="Richardson P."/>
            <person name="Lucas S."/>
            <person name="Kohara Y."/>
            <person name="Levine M."/>
            <person name="Satoh N."/>
            <person name="Rokhsar D.S."/>
        </authorList>
    </citation>
    <scope>NUCLEOTIDE SEQUENCE [LARGE SCALE GENOMIC DNA]</scope>
</reference>
<protein>
    <recommendedName>
        <fullName evidence="10">Radial spoke head protein 9 homolog</fullName>
    </recommendedName>
</protein>
<organism evidence="11">
    <name type="scientific">Ciona intestinalis</name>
    <name type="common">Transparent sea squirt</name>
    <name type="synonym">Ascidia intestinalis</name>
    <dbReference type="NCBI Taxonomy" id="7719"/>
    <lineage>
        <taxon>Eukaryota</taxon>
        <taxon>Metazoa</taxon>
        <taxon>Chordata</taxon>
        <taxon>Tunicata</taxon>
        <taxon>Ascidiacea</taxon>
        <taxon>Phlebobranchia</taxon>
        <taxon>Cionidae</taxon>
        <taxon>Ciona</taxon>
    </lineage>
</organism>
<dbReference type="GeneTree" id="ENSGT00390000018686"/>
<dbReference type="GO" id="GO:0001534">
    <property type="term" value="C:radial spoke"/>
    <property type="evidence" value="ECO:0007669"/>
    <property type="project" value="InterPro"/>
</dbReference>
<dbReference type="EMBL" id="AB501300">
    <property type="protein sequence ID" value="BAH59285.1"/>
    <property type="molecule type" value="mRNA"/>
</dbReference>
<gene>
    <name evidence="11" type="primary">Ci-RSP9</name>
    <name evidence="12" type="synonym">ci-rsp9</name>
</gene>
<dbReference type="KEGG" id="cin:100179789"/>
<dbReference type="Pfam" id="PF04712">
    <property type="entry name" value="Radial_spoke"/>
    <property type="match status" value="1"/>
</dbReference>
<comment type="subcellular location">
    <subcellularLocation>
        <location evidence="8">Cell projection</location>
        <location evidence="8">Kinocilium</location>
    </subcellularLocation>
    <subcellularLocation>
        <location evidence="1">Cytoplasm</location>
        <location evidence="1">Cytoskeleton</location>
        <location evidence="1">Flagellum axoneme</location>
    </subcellularLocation>
</comment>
<keyword evidence="3" id="KW-0970">Cilium biogenesis/degradation</keyword>
<evidence type="ECO:0000256" key="3">
    <source>
        <dbReference type="ARBA" id="ARBA00022794"/>
    </source>
</evidence>
<dbReference type="Proteomes" id="UP000008144">
    <property type="component" value="Unassembled WGS sequence"/>
</dbReference>
<evidence type="ECO:0000313" key="11">
    <source>
        <dbReference type="EMBL" id="BAH59285.1"/>
    </source>
</evidence>
<dbReference type="GO" id="GO:0060091">
    <property type="term" value="C:kinocilium"/>
    <property type="evidence" value="ECO:0007669"/>
    <property type="project" value="UniProtKB-SubCell"/>
</dbReference>
<evidence type="ECO:0000256" key="1">
    <source>
        <dbReference type="ARBA" id="ARBA00004611"/>
    </source>
</evidence>
<dbReference type="GO" id="GO:0060294">
    <property type="term" value="P:cilium movement involved in cell motility"/>
    <property type="evidence" value="ECO:0000318"/>
    <property type="project" value="GO_Central"/>
</dbReference>
<reference evidence="12" key="3">
    <citation type="submission" date="2025-05" db="UniProtKB">
        <authorList>
            <consortium name="Ensembl"/>
        </authorList>
    </citation>
    <scope>IDENTIFICATION</scope>
</reference>
<dbReference type="HOGENOM" id="CLU_068343_1_0_1"/>
<evidence type="ECO:0000313" key="12">
    <source>
        <dbReference type="Ensembl" id="ENSCINP00000026516.2"/>
    </source>
</evidence>
<dbReference type="IntAct" id="C4B8X6">
    <property type="interactions" value="1"/>
</dbReference>
<dbReference type="RefSeq" id="NP_001154962.1">
    <property type="nucleotide sequence ID" value="NM_001161490.1"/>
</dbReference>
<evidence type="ECO:0000256" key="7">
    <source>
        <dbReference type="ARBA" id="ARBA00023273"/>
    </source>
</evidence>
<evidence type="ECO:0000256" key="10">
    <source>
        <dbReference type="ARBA" id="ARBA00041080"/>
    </source>
</evidence>
<reference evidence="11" key="2">
    <citation type="journal article" date="2009" name="FEBS Lett.">
        <title>Proteomic characterization of sperm radial spokes identifies a novel spoke protein with an ubiquitin domain.</title>
        <authorList>
            <person name="Satouh Y."/>
            <person name="Inaba K."/>
        </authorList>
    </citation>
    <scope>NUCLEOTIDE SEQUENCE</scope>
    <source>
        <tissue evidence="11">Testis</tissue>
    </source>
</reference>
<keyword evidence="5" id="KW-0969">Cilium</keyword>
<evidence type="ECO:0000256" key="6">
    <source>
        <dbReference type="ARBA" id="ARBA00023212"/>
    </source>
</evidence>
<dbReference type="GO" id="GO:0005930">
    <property type="term" value="C:axoneme"/>
    <property type="evidence" value="ECO:0000318"/>
    <property type="project" value="GO_Central"/>
</dbReference>
<keyword evidence="13" id="KW-1185">Reference proteome</keyword>
<accession>F6W9N0</accession>
<keyword evidence="2" id="KW-0963">Cytoplasm</keyword>
<dbReference type="GeneID" id="100179789"/>
<dbReference type="InterPro" id="IPR055316">
    <property type="entry name" value="RSP9"/>
</dbReference>
<comment type="similarity">
    <text evidence="9">Belongs to the flagellar radial spoke RSP9 family.</text>
</comment>
<proteinExistence type="evidence at transcript level"/>
<evidence type="ECO:0000256" key="8">
    <source>
        <dbReference type="ARBA" id="ARBA00037822"/>
    </source>
</evidence>
<name>C4B8X6_CIOIN</name>
<dbReference type="OrthoDB" id="10258956at2759"/>
<dbReference type="GO" id="GO:0035082">
    <property type="term" value="P:axoneme assembly"/>
    <property type="evidence" value="ECO:0000318"/>
    <property type="project" value="GO_Central"/>
</dbReference>
<dbReference type="OMA" id="TFYHVPN"/>
<dbReference type="Ensembl" id="ENSCINT00000026762.2">
    <property type="protein sequence ID" value="ENSCINP00000026516.2"/>
    <property type="gene ID" value="ENSCING00000014743.2"/>
</dbReference>
<dbReference type="PANTHER" id="PTHR22069">
    <property type="entry name" value="MITOCHONDRIAL RIBOSOMAL PROTEIN S18"/>
    <property type="match status" value="1"/>
</dbReference>
<dbReference type="PANTHER" id="PTHR22069:SF0">
    <property type="entry name" value="RADIAL SPOKE HEAD PROTEIN 9 HOMOLOG"/>
    <property type="match status" value="1"/>
</dbReference>
<evidence type="ECO:0000313" key="13">
    <source>
        <dbReference type="Proteomes" id="UP000008144"/>
    </source>
</evidence>
<dbReference type="GO" id="GO:0044458">
    <property type="term" value="P:motile cilium assembly"/>
    <property type="evidence" value="ECO:0000318"/>
    <property type="project" value="GO_Central"/>
</dbReference>